<feature type="compositionally biased region" description="Pro residues" evidence="1">
    <location>
        <begin position="21"/>
        <end position="38"/>
    </location>
</feature>
<dbReference type="AlphaFoldDB" id="A0A078LDN2"/>
<evidence type="ECO:0000256" key="1">
    <source>
        <dbReference type="SAM" id="MobiDB-lite"/>
    </source>
</evidence>
<sequence length="60" mass="6834">MTSLFTLLQMQTRQSDSVPTDPVPIPDPIPRPQPMPDPPPDEEPIKLSHQERRSARMRAC</sequence>
<proteinExistence type="predicted"/>
<feature type="compositionally biased region" description="Polar residues" evidence="1">
    <location>
        <begin position="1"/>
        <end position="18"/>
    </location>
</feature>
<evidence type="ECO:0000313" key="2">
    <source>
        <dbReference type="EMBL" id="CDZ83337.1"/>
    </source>
</evidence>
<organism evidence="2">
    <name type="scientific">Citrobacter koseri</name>
    <name type="common">Citrobacter diversus</name>
    <dbReference type="NCBI Taxonomy" id="545"/>
    <lineage>
        <taxon>Bacteria</taxon>
        <taxon>Pseudomonadati</taxon>
        <taxon>Pseudomonadota</taxon>
        <taxon>Gammaproteobacteria</taxon>
        <taxon>Enterobacterales</taxon>
        <taxon>Enterobacteriaceae</taxon>
        <taxon>Citrobacter</taxon>
    </lineage>
</organism>
<dbReference type="PATRIC" id="fig|545.12.peg.1455"/>
<feature type="region of interest" description="Disordered" evidence="1">
    <location>
        <begin position="1"/>
        <end position="60"/>
    </location>
</feature>
<accession>A0A078LDN2</accession>
<name>A0A078LDN2_CITKO</name>
<reference evidence="2" key="1">
    <citation type="submission" date="2014-06" db="EMBL/GenBank/DDBJ databases">
        <authorList>
            <person name="Urmite Genomes Urmite Genomes"/>
        </authorList>
    </citation>
    <scope>NUCLEOTIDE SEQUENCE</scope>
</reference>
<dbReference type="Pfam" id="PF23677">
    <property type="entry name" value="YnaL"/>
    <property type="match status" value="1"/>
</dbReference>
<feature type="compositionally biased region" description="Basic and acidic residues" evidence="1">
    <location>
        <begin position="43"/>
        <end position="54"/>
    </location>
</feature>
<dbReference type="InterPro" id="IPR056956">
    <property type="entry name" value="YnaL-like"/>
</dbReference>
<protein>
    <submittedName>
        <fullName evidence="2">Uncharacterized protein</fullName>
    </submittedName>
</protein>
<dbReference type="EMBL" id="LK931336">
    <property type="protein sequence ID" value="CDZ83337.1"/>
    <property type="molecule type" value="Genomic_DNA"/>
</dbReference>
<gene>
    <name evidence="2" type="ORF">BN1086_01452</name>
</gene>